<feature type="transmembrane region" description="Helical" evidence="1">
    <location>
        <begin position="117"/>
        <end position="135"/>
    </location>
</feature>
<sequence>MISYEDVRNVRESLAQLSNADWLLHSWGTWQWWMLLSATIVPWIIAWKFMDKNRGKELLILGMAFTIISLMLDNLGTFYSLWGYSIKLIPLTVEFVPGDCSIFPVTYIFMNQFSKNWRSFVVISVVAAAFFSYIIEPFFKHIGIYRNHSPWSYTWSFVGFIIVFIFVRFFAYKLIKKLA</sequence>
<dbReference type="EMBL" id="BORQ01000009">
    <property type="protein sequence ID" value="GIO34317.1"/>
    <property type="molecule type" value="Genomic_DNA"/>
</dbReference>
<gene>
    <name evidence="2" type="ORF">J2TS6_54580</name>
</gene>
<keyword evidence="3" id="KW-1185">Reference proteome</keyword>
<evidence type="ECO:0000313" key="3">
    <source>
        <dbReference type="Proteomes" id="UP000679779"/>
    </source>
</evidence>
<name>A0A920CF33_9BACL</name>
<protein>
    <submittedName>
        <fullName evidence="2">Uncharacterized protein</fullName>
    </submittedName>
</protein>
<dbReference type="Proteomes" id="UP000679779">
    <property type="component" value="Unassembled WGS sequence"/>
</dbReference>
<keyword evidence="1" id="KW-0812">Transmembrane</keyword>
<feature type="transmembrane region" description="Helical" evidence="1">
    <location>
        <begin position="155"/>
        <end position="175"/>
    </location>
</feature>
<keyword evidence="1" id="KW-1133">Transmembrane helix</keyword>
<dbReference type="NCBIfam" id="NF041644">
    <property type="entry name" value="CBO0543_fam"/>
    <property type="match status" value="1"/>
</dbReference>
<reference evidence="2" key="1">
    <citation type="submission" date="2021-03" db="EMBL/GenBank/DDBJ databases">
        <title>Antimicrobial resistance genes in bacteria isolated from Japanese honey, and their potential for conferring macrolide and lincosamide resistance in the American foulbrood pathogen Paenibacillus larvae.</title>
        <authorList>
            <person name="Okamoto M."/>
            <person name="Kumagai M."/>
            <person name="Kanamori H."/>
            <person name="Takamatsu D."/>
        </authorList>
    </citation>
    <scope>NUCLEOTIDE SEQUENCE</scope>
    <source>
        <strain evidence="2">J2TS6</strain>
    </source>
</reference>
<accession>A0A920CF33</accession>
<dbReference type="InterPro" id="IPR048147">
    <property type="entry name" value="CBO0543-like"/>
</dbReference>
<organism evidence="2 3">
    <name type="scientific">Paenibacillus albilobatus</name>
    <dbReference type="NCBI Taxonomy" id="2716884"/>
    <lineage>
        <taxon>Bacteria</taxon>
        <taxon>Bacillati</taxon>
        <taxon>Bacillota</taxon>
        <taxon>Bacilli</taxon>
        <taxon>Bacillales</taxon>
        <taxon>Paenibacillaceae</taxon>
        <taxon>Paenibacillus</taxon>
    </lineage>
</organism>
<feature type="transmembrane region" description="Helical" evidence="1">
    <location>
        <begin position="59"/>
        <end position="82"/>
    </location>
</feature>
<feature type="transmembrane region" description="Helical" evidence="1">
    <location>
        <begin position="30"/>
        <end position="47"/>
    </location>
</feature>
<proteinExistence type="predicted"/>
<dbReference type="RefSeq" id="WP_160044590.1">
    <property type="nucleotide sequence ID" value="NZ_BORQ01000009.1"/>
</dbReference>
<keyword evidence="1" id="KW-0472">Membrane</keyword>
<dbReference type="AlphaFoldDB" id="A0A920CF33"/>
<feature type="transmembrane region" description="Helical" evidence="1">
    <location>
        <begin position="88"/>
        <end position="110"/>
    </location>
</feature>
<evidence type="ECO:0000313" key="2">
    <source>
        <dbReference type="EMBL" id="GIO34317.1"/>
    </source>
</evidence>
<evidence type="ECO:0000256" key="1">
    <source>
        <dbReference type="SAM" id="Phobius"/>
    </source>
</evidence>
<comment type="caution">
    <text evidence="2">The sequence shown here is derived from an EMBL/GenBank/DDBJ whole genome shotgun (WGS) entry which is preliminary data.</text>
</comment>